<proteinExistence type="inferred from homology"/>
<feature type="domain" description="Glycosyl hydrolase family 13 catalytic" evidence="3">
    <location>
        <begin position="229"/>
        <end position="608"/>
    </location>
</feature>
<accession>A0A8H3Z5U4</accession>
<evidence type="ECO:0000256" key="2">
    <source>
        <dbReference type="SAM" id="Phobius"/>
    </source>
</evidence>
<dbReference type="GO" id="GO:0009313">
    <property type="term" value="P:oligosaccharide catabolic process"/>
    <property type="evidence" value="ECO:0007669"/>
    <property type="project" value="TreeGrafter"/>
</dbReference>
<evidence type="ECO:0000313" key="6">
    <source>
        <dbReference type="Proteomes" id="UP000447873"/>
    </source>
</evidence>
<evidence type="ECO:0000313" key="4">
    <source>
        <dbReference type="EMBL" id="KAE9976282.1"/>
    </source>
</evidence>
<keyword evidence="2" id="KW-0472">Membrane</keyword>
<reference evidence="5 7" key="1">
    <citation type="submission" date="2019-07" db="EMBL/GenBank/DDBJ databases">
        <title>Venturia inaequalis Genome Resource.</title>
        <authorList>
            <person name="Lichtner F.J."/>
        </authorList>
    </citation>
    <scope>NUCLEOTIDE SEQUENCE [LARGE SCALE GENOMIC DNA]</scope>
    <source>
        <strain evidence="4 6">120213</strain>
        <strain evidence="5 7">DMI_063113</strain>
    </source>
</reference>
<dbReference type="AlphaFoldDB" id="A0A8H3Z5U4"/>
<dbReference type="PANTHER" id="PTHR10357:SF179">
    <property type="entry name" value="NEUTRAL AND BASIC AMINO ACID TRANSPORT PROTEIN RBAT"/>
    <property type="match status" value="1"/>
</dbReference>
<dbReference type="InterPro" id="IPR006047">
    <property type="entry name" value="GH13_cat_dom"/>
</dbReference>
<evidence type="ECO:0000259" key="3">
    <source>
        <dbReference type="SMART" id="SM00642"/>
    </source>
</evidence>
<comment type="similarity">
    <text evidence="1">Belongs to the glycosyl hydrolase 13 family.</text>
</comment>
<dbReference type="Proteomes" id="UP000447873">
    <property type="component" value="Unassembled WGS sequence"/>
</dbReference>
<organism evidence="5 7">
    <name type="scientific">Venturia inaequalis</name>
    <name type="common">Apple scab fungus</name>
    <dbReference type="NCBI Taxonomy" id="5025"/>
    <lineage>
        <taxon>Eukaryota</taxon>
        <taxon>Fungi</taxon>
        <taxon>Dikarya</taxon>
        <taxon>Ascomycota</taxon>
        <taxon>Pezizomycotina</taxon>
        <taxon>Dothideomycetes</taxon>
        <taxon>Pleosporomycetidae</taxon>
        <taxon>Venturiales</taxon>
        <taxon>Venturiaceae</taxon>
        <taxon>Venturia</taxon>
    </lineage>
</organism>
<dbReference type="Proteomes" id="UP000490939">
    <property type="component" value="Unassembled WGS sequence"/>
</dbReference>
<evidence type="ECO:0000256" key="1">
    <source>
        <dbReference type="ARBA" id="ARBA00008061"/>
    </source>
</evidence>
<evidence type="ECO:0000313" key="5">
    <source>
        <dbReference type="EMBL" id="KAE9987130.1"/>
    </source>
</evidence>
<comment type="caution">
    <text evidence="5">The sequence shown here is derived from an EMBL/GenBank/DDBJ whole genome shotgun (WGS) entry which is preliminary data.</text>
</comment>
<name>A0A8H3Z5U4_VENIN</name>
<dbReference type="PANTHER" id="PTHR10357">
    <property type="entry name" value="ALPHA-AMYLASE FAMILY MEMBER"/>
    <property type="match status" value="1"/>
</dbReference>
<sequence>MKSPFVSHGVVAVHSMPKSRKRLYAGLILALVLIIAVLAPIKSYLHHSPSDHSATTTSTSTNFDILSRREDNFVLWIPAFDQASPPQLVLGTTDNSTSPATFNQLFKAPLNKTEQDLFELDPNAISLLQNGSIYWYWFEVDDPNSDSPARIRVTDPMAHTVDYGLSQNRSDGVQPASVIKYRDGKLVPCDVDGREPRKVSLQDENLIPSNNQLVIYELPVSWTKARKQADNSSSDVGTFSDVLALFDGTNGTDLLAQLGINALELLPVADAPFVGEWGYGTANYFAPDTDLGTTSELAQLIEHIHSKNMRFIMDVVLGFGRDPYTKIAQDQFHIDPEHEKNNPDSYQLGHNRLRDAFGGDSWRYNKGIKTYDPKTGNITNVNPAWAFHQAHLHRWMSDLGVGGLRLDSIPDIGDDNFLKSFNTDAWNLYRSRYNKTVSNDKFIVIGEELTDPVGLITNGSLNALWNQPFQDRLHAAITNNLGTQQWVNDDLEWTVRKMIDSRVDGKFTNGTQMINYITSHDIEGTRKERLFDFLQNNNVTDKERRAKLAFTCLLTAVGIPMIFAGEEFADQMDQPIAYKQMDPINWERLSDPWRTSLFNHVATMVKLRTGCPALGDDDTEFIHVDNDRKIYAWQRGRTGRSPVVVVANLSGNDTYGTDYNIPNFPEKDRSDWREIAFNRTVEQGWAGREPLYRWEAKVYTYWKAD</sequence>
<feature type="transmembrane region" description="Helical" evidence="2">
    <location>
        <begin position="23"/>
        <end position="41"/>
    </location>
</feature>
<dbReference type="InterPro" id="IPR017853">
    <property type="entry name" value="GH"/>
</dbReference>
<evidence type="ECO:0000313" key="7">
    <source>
        <dbReference type="Proteomes" id="UP000490939"/>
    </source>
</evidence>
<protein>
    <recommendedName>
        <fullName evidence="3">Glycosyl hydrolase family 13 catalytic domain-containing protein</fullName>
    </recommendedName>
</protein>
<dbReference type="SUPFAM" id="SSF51445">
    <property type="entry name" value="(Trans)glycosidases"/>
    <property type="match status" value="1"/>
</dbReference>
<keyword evidence="7" id="KW-1185">Reference proteome</keyword>
<keyword evidence="2" id="KW-0812">Transmembrane</keyword>
<dbReference type="GO" id="GO:0004556">
    <property type="term" value="F:alpha-amylase activity"/>
    <property type="evidence" value="ECO:0007669"/>
    <property type="project" value="TreeGrafter"/>
</dbReference>
<dbReference type="EMBL" id="WNWR01000242">
    <property type="protein sequence ID" value="KAE9987130.1"/>
    <property type="molecule type" value="Genomic_DNA"/>
</dbReference>
<dbReference type="Pfam" id="PF00128">
    <property type="entry name" value="Alpha-amylase"/>
    <property type="match status" value="1"/>
</dbReference>
<gene>
    <name evidence="5" type="ORF">EG327_003991</name>
    <name evidence="4" type="ORF">EG328_002691</name>
</gene>
<dbReference type="EMBL" id="WNWS01000177">
    <property type="protein sequence ID" value="KAE9976282.1"/>
    <property type="molecule type" value="Genomic_DNA"/>
</dbReference>
<dbReference type="SMART" id="SM00642">
    <property type="entry name" value="Aamy"/>
    <property type="match status" value="1"/>
</dbReference>
<dbReference type="Gene3D" id="3.20.20.80">
    <property type="entry name" value="Glycosidases"/>
    <property type="match status" value="1"/>
</dbReference>
<keyword evidence="2" id="KW-1133">Transmembrane helix</keyword>